<name>A0A0G1U573_9BACT</name>
<evidence type="ECO:0000313" key="2">
    <source>
        <dbReference type="Proteomes" id="UP000033860"/>
    </source>
</evidence>
<evidence type="ECO:0000313" key="1">
    <source>
        <dbReference type="EMBL" id="KKU61473.1"/>
    </source>
</evidence>
<protein>
    <recommendedName>
        <fullName evidence="3">Ribbon-helix-helix protein CopG domain-containing protein</fullName>
    </recommendedName>
</protein>
<dbReference type="Proteomes" id="UP000033860">
    <property type="component" value="Unassembled WGS sequence"/>
</dbReference>
<gene>
    <name evidence="1" type="ORF">UX85_C0003G0132</name>
</gene>
<reference evidence="1 2" key="1">
    <citation type="journal article" date="2015" name="Nature">
        <title>rRNA introns, odd ribosomes, and small enigmatic genomes across a large radiation of phyla.</title>
        <authorList>
            <person name="Brown C.T."/>
            <person name="Hug L.A."/>
            <person name="Thomas B.C."/>
            <person name="Sharon I."/>
            <person name="Castelle C.J."/>
            <person name="Singh A."/>
            <person name="Wilkins M.J."/>
            <person name="Williams K.H."/>
            <person name="Banfield J.F."/>
        </authorList>
    </citation>
    <scope>NUCLEOTIDE SEQUENCE [LARGE SCALE GENOMIC DNA]</scope>
</reference>
<sequence length="89" mass="10073">MLKTYLYVPDELNREVEALATAGKTSKAAVIRSALDAGVKMLKRKKTGSVEVLNRIAEIGRKYNLKGPKDASAKMNEYLWDKDWNKKDE</sequence>
<proteinExistence type="predicted"/>
<organism evidence="1 2">
    <name type="scientific">Candidatus Beckwithbacteria bacterium GW2011_GWB1_47_15</name>
    <dbReference type="NCBI Taxonomy" id="1618371"/>
    <lineage>
        <taxon>Bacteria</taxon>
        <taxon>Candidatus Beckwithiibacteriota</taxon>
    </lineage>
</organism>
<comment type="caution">
    <text evidence="1">The sequence shown here is derived from an EMBL/GenBank/DDBJ whole genome shotgun (WGS) entry which is preliminary data.</text>
</comment>
<dbReference type="AlphaFoldDB" id="A0A0G1U573"/>
<dbReference type="EMBL" id="LCNT01000003">
    <property type="protein sequence ID" value="KKU61473.1"/>
    <property type="molecule type" value="Genomic_DNA"/>
</dbReference>
<evidence type="ECO:0008006" key="3">
    <source>
        <dbReference type="Google" id="ProtNLM"/>
    </source>
</evidence>
<accession>A0A0G1U573</accession>